<dbReference type="InterPro" id="IPR001623">
    <property type="entry name" value="DnaJ_domain"/>
</dbReference>
<dbReference type="SUPFAM" id="SSF46565">
    <property type="entry name" value="Chaperone J-domain"/>
    <property type="match status" value="1"/>
</dbReference>
<name>A0AA94JDA5_9GAMM</name>
<proteinExistence type="predicted"/>
<evidence type="ECO:0000313" key="3">
    <source>
        <dbReference type="EMBL" id="RUO43130.1"/>
    </source>
</evidence>
<feature type="domain" description="J" evidence="2">
    <location>
        <begin position="145"/>
        <end position="197"/>
    </location>
</feature>
<dbReference type="Proteomes" id="UP000286680">
    <property type="component" value="Unassembled WGS sequence"/>
</dbReference>
<evidence type="ECO:0000256" key="1">
    <source>
        <dbReference type="ARBA" id="ARBA00023186"/>
    </source>
</evidence>
<gene>
    <name evidence="3" type="ORF">CWE23_07095</name>
</gene>
<keyword evidence="1" id="KW-0143">Chaperone</keyword>
<dbReference type="AlphaFoldDB" id="A0AA94JDA5"/>
<evidence type="ECO:0000259" key="2">
    <source>
        <dbReference type="PROSITE" id="PS50076"/>
    </source>
</evidence>
<evidence type="ECO:0000313" key="4">
    <source>
        <dbReference type="Proteomes" id="UP000286680"/>
    </source>
</evidence>
<dbReference type="Gene3D" id="1.10.287.110">
    <property type="entry name" value="DnaJ domain"/>
    <property type="match status" value="1"/>
</dbReference>
<protein>
    <submittedName>
        <fullName evidence="3">Molecular chaperone DnaJ</fullName>
    </submittedName>
</protein>
<organism evidence="3 4">
    <name type="scientific">Idiomarina aquatica</name>
    <dbReference type="NCBI Taxonomy" id="1327752"/>
    <lineage>
        <taxon>Bacteria</taxon>
        <taxon>Pseudomonadati</taxon>
        <taxon>Pseudomonadota</taxon>
        <taxon>Gammaproteobacteria</taxon>
        <taxon>Alteromonadales</taxon>
        <taxon>Idiomarinaceae</taxon>
        <taxon>Idiomarina</taxon>
    </lineage>
</organism>
<keyword evidence="4" id="KW-1185">Reference proteome</keyword>
<dbReference type="InterPro" id="IPR036869">
    <property type="entry name" value="J_dom_sf"/>
</dbReference>
<sequence>MDEDIAILTAALADLLQQQSQWTEHQLIETLQKPPYELLEAGALRDPLSLFQTHFLIFHCLYRLRADWRERQQADLTINTLKIETLPWQAGEAGLQPHDPLADYYLDLTQLTGTTCADVEALLDDFWRKMGAHKPSAGAQMPYEQACEVMEVAPPLTAPQVKRQYRRLIHRHHPDKGGSLVKMQTIKKAYQTLMTQL</sequence>
<dbReference type="RefSeq" id="WP_126819878.1">
    <property type="nucleotide sequence ID" value="NZ_PIPS01000002.1"/>
</dbReference>
<dbReference type="InterPro" id="IPR021059">
    <property type="entry name" value="DnaJ-related_N"/>
</dbReference>
<dbReference type="SMART" id="SM00271">
    <property type="entry name" value="DnaJ"/>
    <property type="match status" value="1"/>
</dbReference>
<dbReference type="CDD" id="cd06257">
    <property type="entry name" value="DnaJ"/>
    <property type="match status" value="1"/>
</dbReference>
<dbReference type="Pfam" id="PF12339">
    <property type="entry name" value="DNAJ_related"/>
    <property type="match status" value="1"/>
</dbReference>
<accession>A0AA94JDA5</accession>
<comment type="caution">
    <text evidence="3">The sequence shown here is derived from an EMBL/GenBank/DDBJ whole genome shotgun (WGS) entry which is preliminary data.</text>
</comment>
<reference evidence="4" key="1">
    <citation type="journal article" date="2018" name="Front. Microbiol.">
        <title>Genome-Based Analysis Reveals the Taxonomy and Diversity of the Family Idiomarinaceae.</title>
        <authorList>
            <person name="Liu Y."/>
            <person name="Lai Q."/>
            <person name="Shao Z."/>
        </authorList>
    </citation>
    <scope>NUCLEOTIDE SEQUENCE [LARGE SCALE GENOMIC DNA]</scope>
    <source>
        <strain evidence="4">SN-14</strain>
    </source>
</reference>
<dbReference type="EMBL" id="PIPS01000002">
    <property type="protein sequence ID" value="RUO43130.1"/>
    <property type="molecule type" value="Genomic_DNA"/>
</dbReference>
<dbReference type="Pfam" id="PF00226">
    <property type="entry name" value="DnaJ"/>
    <property type="match status" value="1"/>
</dbReference>
<dbReference type="PROSITE" id="PS50076">
    <property type="entry name" value="DNAJ_2"/>
    <property type="match status" value="1"/>
</dbReference>